<feature type="compositionally biased region" description="Polar residues" evidence="1">
    <location>
        <begin position="166"/>
        <end position="176"/>
    </location>
</feature>
<proteinExistence type="predicted"/>
<accession>A0A164ZXK9</accession>
<name>A0A164ZXK9_DAUCS</name>
<feature type="compositionally biased region" description="Basic and acidic residues" evidence="1">
    <location>
        <begin position="77"/>
        <end position="88"/>
    </location>
</feature>
<feature type="compositionally biased region" description="Basic and acidic residues" evidence="1">
    <location>
        <begin position="146"/>
        <end position="159"/>
    </location>
</feature>
<dbReference type="Gramene" id="KZM96578">
    <property type="protein sequence ID" value="KZM96578"/>
    <property type="gene ID" value="DCAR_016060"/>
</dbReference>
<evidence type="ECO:0000313" key="2">
    <source>
        <dbReference type="EMBL" id="KZM96578.1"/>
    </source>
</evidence>
<protein>
    <submittedName>
        <fullName evidence="2">Uncharacterized protein</fullName>
    </submittedName>
</protein>
<sequence>MEQRGAKRKHIEIVRKDLSVALTKLVQDSAKLNNDMRAAKEDFELMSKSMLNRKAEFLTQGLFLEEQHRRVIDILDGKNHGDEPEPIEHSTLLPPSSTTDMKKFSRESGEALRDHRIIREVEIQSLEGIFTQLDLMMKQNMKELRDRAEGIERERRELSGKLLKLSRSTGDASGSA</sequence>
<feature type="compositionally biased region" description="Basic and acidic residues" evidence="1">
    <location>
        <begin position="100"/>
        <end position="109"/>
    </location>
</feature>
<gene>
    <name evidence="2" type="ORF">DCAR_016060</name>
</gene>
<feature type="region of interest" description="Disordered" evidence="1">
    <location>
        <begin position="146"/>
        <end position="176"/>
    </location>
</feature>
<evidence type="ECO:0000256" key="1">
    <source>
        <dbReference type="SAM" id="MobiDB-lite"/>
    </source>
</evidence>
<reference evidence="2" key="1">
    <citation type="journal article" date="2016" name="Nat. Genet.">
        <title>A high-quality carrot genome assembly provides new insights into carotenoid accumulation and asterid genome evolution.</title>
        <authorList>
            <person name="Iorizzo M."/>
            <person name="Ellison S."/>
            <person name="Senalik D."/>
            <person name="Zeng P."/>
            <person name="Satapoomin P."/>
            <person name="Huang J."/>
            <person name="Bowman M."/>
            <person name="Iovene M."/>
            <person name="Sanseverino W."/>
            <person name="Cavagnaro P."/>
            <person name="Yildiz M."/>
            <person name="Macko-Podgorni A."/>
            <person name="Moranska E."/>
            <person name="Grzebelus E."/>
            <person name="Grzebelus D."/>
            <person name="Ashrafi H."/>
            <person name="Zheng Z."/>
            <person name="Cheng S."/>
            <person name="Spooner D."/>
            <person name="Van Deynze A."/>
            <person name="Simon P."/>
        </authorList>
    </citation>
    <scope>NUCLEOTIDE SEQUENCE [LARGE SCALE GENOMIC DNA]</scope>
    <source>
        <tissue evidence="2">Leaf</tissue>
    </source>
</reference>
<feature type="region of interest" description="Disordered" evidence="1">
    <location>
        <begin position="77"/>
        <end position="109"/>
    </location>
</feature>
<dbReference type="AlphaFoldDB" id="A0A164ZXK9"/>
<dbReference type="EMBL" id="LNRQ01000004">
    <property type="protein sequence ID" value="KZM96578.1"/>
    <property type="molecule type" value="Genomic_DNA"/>
</dbReference>
<comment type="caution">
    <text evidence="2">The sequence shown here is derived from an EMBL/GenBank/DDBJ whole genome shotgun (WGS) entry which is preliminary data.</text>
</comment>
<organism evidence="2">
    <name type="scientific">Daucus carota subsp. sativus</name>
    <name type="common">Carrot</name>
    <dbReference type="NCBI Taxonomy" id="79200"/>
    <lineage>
        <taxon>Eukaryota</taxon>
        <taxon>Viridiplantae</taxon>
        <taxon>Streptophyta</taxon>
        <taxon>Embryophyta</taxon>
        <taxon>Tracheophyta</taxon>
        <taxon>Spermatophyta</taxon>
        <taxon>Magnoliopsida</taxon>
        <taxon>eudicotyledons</taxon>
        <taxon>Gunneridae</taxon>
        <taxon>Pentapetalae</taxon>
        <taxon>asterids</taxon>
        <taxon>campanulids</taxon>
        <taxon>Apiales</taxon>
        <taxon>Apiaceae</taxon>
        <taxon>Apioideae</taxon>
        <taxon>Scandiceae</taxon>
        <taxon>Daucinae</taxon>
        <taxon>Daucus</taxon>
        <taxon>Daucus sect. Daucus</taxon>
    </lineage>
</organism>